<accession>A0A2P2QBJ8</accession>
<dbReference type="AlphaFoldDB" id="A0A2P2QBJ8"/>
<sequence>MCLKLIIPKLSLRRGDSITFITSSILLLNYQPSIPNHTLMLSESGFLSTAQLAGYVQQLKTFLEET</sequence>
<name>A0A2P2QBJ8_RHIMU</name>
<protein>
    <submittedName>
        <fullName evidence="1">Uncharacterized protein</fullName>
    </submittedName>
</protein>
<reference evidence="1" key="1">
    <citation type="submission" date="2018-02" db="EMBL/GenBank/DDBJ databases">
        <title>Rhizophora mucronata_Transcriptome.</title>
        <authorList>
            <person name="Meera S.P."/>
            <person name="Sreeshan A."/>
            <person name="Augustine A."/>
        </authorList>
    </citation>
    <scope>NUCLEOTIDE SEQUENCE</scope>
    <source>
        <tissue evidence="1">Leaf</tissue>
    </source>
</reference>
<proteinExistence type="predicted"/>
<dbReference type="EMBL" id="GGEC01083882">
    <property type="protein sequence ID" value="MBX64366.1"/>
    <property type="molecule type" value="Transcribed_RNA"/>
</dbReference>
<evidence type="ECO:0000313" key="1">
    <source>
        <dbReference type="EMBL" id="MBX64366.1"/>
    </source>
</evidence>
<organism evidence="1">
    <name type="scientific">Rhizophora mucronata</name>
    <name type="common">Asiatic mangrove</name>
    <dbReference type="NCBI Taxonomy" id="61149"/>
    <lineage>
        <taxon>Eukaryota</taxon>
        <taxon>Viridiplantae</taxon>
        <taxon>Streptophyta</taxon>
        <taxon>Embryophyta</taxon>
        <taxon>Tracheophyta</taxon>
        <taxon>Spermatophyta</taxon>
        <taxon>Magnoliopsida</taxon>
        <taxon>eudicotyledons</taxon>
        <taxon>Gunneridae</taxon>
        <taxon>Pentapetalae</taxon>
        <taxon>rosids</taxon>
        <taxon>fabids</taxon>
        <taxon>Malpighiales</taxon>
        <taxon>Rhizophoraceae</taxon>
        <taxon>Rhizophora</taxon>
    </lineage>
</organism>